<feature type="transmembrane region" description="Helical" evidence="1">
    <location>
        <begin position="130"/>
        <end position="148"/>
    </location>
</feature>
<feature type="transmembrane region" description="Helical" evidence="1">
    <location>
        <begin position="44"/>
        <end position="65"/>
    </location>
</feature>
<dbReference type="Proteomes" id="UP001597073">
    <property type="component" value="Unassembled WGS sequence"/>
</dbReference>
<protein>
    <recommendedName>
        <fullName evidence="4">Tryptophan-rich sensory protein</fullName>
    </recommendedName>
</protein>
<evidence type="ECO:0000313" key="3">
    <source>
        <dbReference type="Proteomes" id="UP001597073"/>
    </source>
</evidence>
<accession>A0ABW2ZA08</accession>
<keyword evidence="3" id="KW-1185">Reference proteome</keyword>
<gene>
    <name evidence="2" type="ORF">ACFQZI_02140</name>
</gene>
<evidence type="ECO:0008006" key="4">
    <source>
        <dbReference type="Google" id="ProtNLM"/>
    </source>
</evidence>
<dbReference type="EMBL" id="JBHTIA010000003">
    <property type="protein sequence ID" value="MFD0763636.1"/>
    <property type="molecule type" value="Genomic_DNA"/>
</dbReference>
<sequence>MAEQGGLHKIQSLRRRWVIYQVLEDVLYSLYAALYVGALVYYLWSPNLLCGFITFPVTLAILLAVNRPWRMTDEKIAAFLNKEYPELQESSQLLLLPAHELNPLQVIASSKTAAVLADLKISHKPFAKRLVTAFFALIIATGLIWGLGKIFHIERIFYGPNRPVAVCAPGTMDMAENVLPQISGIEISITPPAYTGKPKRTQDKFNLSAEEGATVGWVIKTNIAVKKIAIQFIKNGEITLQSSKSHTEWRASRQIIKPGFYQVNIDGKLSDYYYIQVVKDGAPVIHIKSPKQYTYIDAGEAPKVSINATVNDDYGVAASTIIATVAKGRGEGVKFKEYKLSFSEGFDAHKPQYNLQKLINLPSLDMQPGDELYFYIQAQDTHKQLSRTDVYTVSIQDTAELLSMNGVLSGVNVKPEFFRSERQIIIDAEQLLKDKDSISVEKFNARSNDLGIDQKLLRLRYGKFLGEEGEDAIGAPNNDPADPSDFSNATKILKEYTDDHDNAEDAGFFEPAIKAQLKATLTEMWKAELQLRLYKPQAALPFAYKALRLLKDLQQKSRSYVAKTAYNPPPFKPEKRLSGELDKIIQPINKLEIKAPADQMEALKKAVNVLEELKINLVLSRANNPLLQVANQELSMRASAQPGIYLPALNAMRRILSAPKANLTDVNTVERALQKTLTALKAMPASKKSPADMGLSKQYFKNLKQANR</sequence>
<reference evidence="3" key="1">
    <citation type="journal article" date="2019" name="Int. J. Syst. Evol. Microbiol.">
        <title>The Global Catalogue of Microorganisms (GCM) 10K type strain sequencing project: providing services to taxonomists for standard genome sequencing and annotation.</title>
        <authorList>
            <consortium name="The Broad Institute Genomics Platform"/>
            <consortium name="The Broad Institute Genome Sequencing Center for Infectious Disease"/>
            <person name="Wu L."/>
            <person name="Ma J."/>
        </authorList>
    </citation>
    <scope>NUCLEOTIDE SEQUENCE [LARGE SCALE GENOMIC DNA]</scope>
    <source>
        <strain evidence="3">CCUG 60742</strain>
    </source>
</reference>
<keyword evidence="1" id="KW-0472">Membrane</keyword>
<evidence type="ECO:0000256" key="1">
    <source>
        <dbReference type="SAM" id="Phobius"/>
    </source>
</evidence>
<organism evidence="2 3">
    <name type="scientific">Mucilaginibacter lutimaris</name>
    <dbReference type="NCBI Taxonomy" id="931629"/>
    <lineage>
        <taxon>Bacteria</taxon>
        <taxon>Pseudomonadati</taxon>
        <taxon>Bacteroidota</taxon>
        <taxon>Sphingobacteriia</taxon>
        <taxon>Sphingobacteriales</taxon>
        <taxon>Sphingobacteriaceae</taxon>
        <taxon>Mucilaginibacter</taxon>
    </lineage>
</organism>
<comment type="caution">
    <text evidence="2">The sequence shown here is derived from an EMBL/GenBank/DDBJ whole genome shotgun (WGS) entry which is preliminary data.</text>
</comment>
<name>A0ABW2ZA08_9SPHI</name>
<keyword evidence="1" id="KW-1133">Transmembrane helix</keyword>
<keyword evidence="1" id="KW-0812">Transmembrane</keyword>
<evidence type="ECO:0000313" key="2">
    <source>
        <dbReference type="EMBL" id="MFD0763636.1"/>
    </source>
</evidence>
<feature type="transmembrane region" description="Helical" evidence="1">
    <location>
        <begin position="17"/>
        <end position="38"/>
    </location>
</feature>
<dbReference type="RefSeq" id="WP_377137907.1">
    <property type="nucleotide sequence ID" value="NZ_JBHTIA010000003.1"/>
</dbReference>
<proteinExistence type="predicted"/>